<gene>
    <name evidence="12" type="primary">dapA</name>
    <name evidence="16" type="ORF">FC15_GL000749</name>
</gene>
<dbReference type="PANTHER" id="PTHR12128:SF66">
    <property type="entry name" value="4-HYDROXY-2-OXOGLUTARATE ALDOLASE, MITOCHONDRIAL"/>
    <property type="match status" value="1"/>
</dbReference>
<feature type="active site" description="Proton donor/acceptor" evidence="12 14">
    <location>
        <position position="136"/>
    </location>
</feature>
<dbReference type="PRINTS" id="PR00146">
    <property type="entry name" value="DHPICSNTHASE"/>
</dbReference>
<feature type="site" description="Part of a proton relay during catalysis" evidence="12">
    <location>
        <position position="46"/>
    </location>
</feature>
<dbReference type="CDD" id="cd00950">
    <property type="entry name" value="DHDPS"/>
    <property type="match status" value="1"/>
</dbReference>
<dbReference type="InterPro" id="IPR002220">
    <property type="entry name" value="DapA-like"/>
</dbReference>
<evidence type="ECO:0000256" key="3">
    <source>
        <dbReference type="ARBA" id="ARBA00007592"/>
    </source>
</evidence>
<dbReference type="GO" id="GO:0009089">
    <property type="term" value="P:lysine biosynthetic process via diaminopimelate"/>
    <property type="evidence" value="ECO:0007669"/>
    <property type="project" value="UniProtKB-UniRule"/>
</dbReference>
<keyword evidence="6 12" id="KW-0028">Amino-acid biosynthesis</keyword>
<comment type="subunit">
    <text evidence="12">Homotetramer; dimer of dimers.</text>
</comment>
<dbReference type="GO" id="GO:0019877">
    <property type="term" value="P:diaminopimelate biosynthetic process"/>
    <property type="evidence" value="ECO:0007669"/>
    <property type="project" value="UniProtKB-UniRule"/>
</dbReference>
<comment type="caution">
    <text evidence="16">The sequence shown here is derived from an EMBL/GenBank/DDBJ whole genome shotgun (WGS) entry which is preliminary data.</text>
</comment>
<dbReference type="AlphaFoldDB" id="A0A0R1VYZ3"/>
<keyword evidence="10 12" id="KW-0704">Schiff base</keyword>
<evidence type="ECO:0000256" key="1">
    <source>
        <dbReference type="ARBA" id="ARBA00003294"/>
    </source>
</evidence>
<dbReference type="InterPro" id="IPR013785">
    <property type="entry name" value="Aldolase_TIM"/>
</dbReference>
<keyword evidence="9 12" id="KW-0456">Lyase</keyword>
<evidence type="ECO:0000256" key="6">
    <source>
        <dbReference type="ARBA" id="ARBA00022605"/>
    </source>
</evidence>
<comment type="similarity">
    <text evidence="3 12 13">Belongs to the DapA family.</text>
</comment>
<dbReference type="EC" id="4.3.3.7" evidence="4 12"/>
<proteinExistence type="inferred from homology"/>
<evidence type="ECO:0000256" key="13">
    <source>
        <dbReference type="PIRNR" id="PIRNR001365"/>
    </source>
</evidence>
<keyword evidence="5 12" id="KW-0963">Cytoplasm</keyword>
<dbReference type="GO" id="GO:0005829">
    <property type="term" value="C:cytosol"/>
    <property type="evidence" value="ECO:0007669"/>
    <property type="project" value="TreeGrafter"/>
</dbReference>
<dbReference type="PATRIC" id="fig|1423735.3.peg.780"/>
<dbReference type="GO" id="GO:0008840">
    <property type="term" value="F:4-hydroxy-tetrahydrodipicolinate synthase activity"/>
    <property type="evidence" value="ECO:0007669"/>
    <property type="project" value="UniProtKB-UniRule"/>
</dbReference>
<evidence type="ECO:0000256" key="5">
    <source>
        <dbReference type="ARBA" id="ARBA00022490"/>
    </source>
</evidence>
<reference evidence="16 17" key="1">
    <citation type="journal article" date="2015" name="Genome Announc.">
        <title>Expanding the biotechnology potential of lactobacilli through comparative genomics of 213 strains and associated genera.</title>
        <authorList>
            <person name="Sun Z."/>
            <person name="Harris H.M."/>
            <person name="McCann A."/>
            <person name="Guo C."/>
            <person name="Argimon S."/>
            <person name="Zhang W."/>
            <person name="Yang X."/>
            <person name="Jeffery I.B."/>
            <person name="Cooney J.C."/>
            <person name="Kagawa T.F."/>
            <person name="Liu W."/>
            <person name="Song Y."/>
            <person name="Salvetti E."/>
            <person name="Wrobel A."/>
            <person name="Rasinkangas P."/>
            <person name="Parkhill J."/>
            <person name="Rea M.C."/>
            <person name="O'Sullivan O."/>
            <person name="Ritari J."/>
            <person name="Douillard F.P."/>
            <person name="Paul Ross R."/>
            <person name="Yang R."/>
            <person name="Briner A.E."/>
            <person name="Felis G.E."/>
            <person name="de Vos W.M."/>
            <person name="Barrangou R."/>
            <person name="Klaenhammer T.R."/>
            <person name="Caufield P.W."/>
            <person name="Cui Y."/>
            <person name="Zhang H."/>
            <person name="O'Toole P.W."/>
        </authorList>
    </citation>
    <scope>NUCLEOTIDE SEQUENCE [LARGE SCALE GENOMIC DNA]</scope>
    <source>
        <strain evidence="16 17">DSM 17758</strain>
    </source>
</reference>
<keyword evidence="8 12" id="KW-0457">Lysine biosynthesis</keyword>
<dbReference type="NCBIfam" id="TIGR00674">
    <property type="entry name" value="dapA"/>
    <property type="match status" value="1"/>
</dbReference>
<evidence type="ECO:0000313" key="16">
    <source>
        <dbReference type="EMBL" id="KRM08070.1"/>
    </source>
</evidence>
<accession>A0A0R1VYZ3</accession>
<dbReference type="STRING" id="1423735.FC15_GL000749"/>
<feature type="site" description="Part of a proton relay during catalysis" evidence="12">
    <location>
        <position position="110"/>
    </location>
</feature>
<evidence type="ECO:0000313" key="17">
    <source>
        <dbReference type="Proteomes" id="UP000051315"/>
    </source>
</evidence>
<comment type="catalytic activity">
    <reaction evidence="11 12">
        <text>L-aspartate 4-semialdehyde + pyruvate = (2S,4S)-4-hydroxy-2,3,4,5-tetrahydrodipicolinate + H2O + H(+)</text>
        <dbReference type="Rhea" id="RHEA:34171"/>
        <dbReference type="ChEBI" id="CHEBI:15361"/>
        <dbReference type="ChEBI" id="CHEBI:15377"/>
        <dbReference type="ChEBI" id="CHEBI:15378"/>
        <dbReference type="ChEBI" id="CHEBI:67139"/>
        <dbReference type="ChEBI" id="CHEBI:537519"/>
        <dbReference type="EC" id="4.3.3.7"/>
    </reaction>
</comment>
<evidence type="ECO:0000256" key="4">
    <source>
        <dbReference type="ARBA" id="ARBA00012086"/>
    </source>
</evidence>
<evidence type="ECO:0000256" key="8">
    <source>
        <dbReference type="ARBA" id="ARBA00023154"/>
    </source>
</evidence>
<dbReference type="Pfam" id="PF00701">
    <property type="entry name" value="DHDPS"/>
    <property type="match status" value="1"/>
</dbReference>
<dbReference type="PANTHER" id="PTHR12128">
    <property type="entry name" value="DIHYDRODIPICOLINATE SYNTHASE"/>
    <property type="match status" value="1"/>
</dbReference>
<dbReference type="InterPro" id="IPR020625">
    <property type="entry name" value="Schiff_base-form_aldolases_AS"/>
</dbReference>
<evidence type="ECO:0000256" key="15">
    <source>
        <dbReference type="PIRSR" id="PIRSR001365-2"/>
    </source>
</evidence>
<dbReference type="InterPro" id="IPR005263">
    <property type="entry name" value="DapA"/>
</dbReference>
<protein>
    <recommendedName>
        <fullName evidence="4 12">4-hydroxy-tetrahydrodipicolinate synthase</fullName>
        <shortName evidence="12">HTPA synthase</shortName>
        <ecNumber evidence="4 12">4.3.3.7</ecNumber>
    </recommendedName>
</protein>
<dbReference type="SMART" id="SM01130">
    <property type="entry name" value="DHDPS"/>
    <property type="match status" value="1"/>
</dbReference>
<comment type="function">
    <text evidence="1 12">Catalyzes the condensation of (S)-aspartate-beta-semialdehyde [(S)-ASA] and pyruvate to 4-hydroxy-tetrahydrodipicolinate (HTPA).</text>
</comment>
<dbReference type="HAMAP" id="MF_00418">
    <property type="entry name" value="DapA"/>
    <property type="match status" value="1"/>
</dbReference>
<comment type="caution">
    <text evidence="12">Was originally thought to be a dihydrodipicolinate synthase (DHDPS), catalyzing the condensation of (S)-aspartate-beta-semialdehyde [(S)-ASA] and pyruvate to dihydrodipicolinate (DHDP). However, it was shown in E.coli that the product of the enzymatic reaction is not dihydrodipicolinate but in fact (4S)-4-hydroxy-2,3,4,5-tetrahydro-(2S)-dipicolinic acid (HTPA), and that the consecutive dehydration reaction leading to DHDP is not spontaneous but catalyzed by DapB.</text>
</comment>
<dbReference type="PIRSF" id="PIRSF001365">
    <property type="entry name" value="DHDPS"/>
    <property type="match status" value="1"/>
</dbReference>
<evidence type="ECO:0000256" key="10">
    <source>
        <dbReference type="ARBA" id="ARBA00023270"/>
    </source>
</evidence>
<dbReference type="PROSITE" id="PS00666">
    <property type="entry name" value="DHDPS_2"/>
    <property type="match status" value="1"/>
</dbReference>
<feature type="active site" description="Schiff-base intermediate with substrate" evidence="12 14">
    <location>
        <position position="164"/>
    </location>
</feature>
<comment type="subcellular location">
    <subcellularLocation>
        <location evidence="12">Cytoplasm</location>
    </subcellularLocation>
</comment>
<dbReference type="SUPFAM" id="SSF51569">
    <property type="entry name" value="Aldolase"/>
    <property type="match status" value="1"/>
</dbReference>
<feature type="binding site" evidence="12 15">
    <location>
        <position position="47"/>
    </location>
    <ligand>
        <name>pyruvate</name>
        <dbReference type="ChEBI" id="CHEBI:15361"/>
    </ligand>
</feature>
<evidence type="ECO:0000256" key="9">
    <source>
        <dbReference type="ARBA" id="ARBA00023239"/>
    </source>
</evidence>
<evidence type="ECO:0000256" key="12">
    <source>
        <dbReference type="HAMAP-Rule" id="MF_00418"/>
    </source>
</evidence>
<name>A0A0R1VYZ3_9LACO</name>
<dbReference type="RefSeq" id="WP_057825740.1">
    <property type="nucleotide sequence ID" value="NZ_AZFX01000094.1"/>
</dbReference>
<evidence type="ECO:0000256" key="14">
    <source>
        <dbReference type="PIRSR" id="PIRSR001365-1"/>
    </source>
</evidence>
<dbReference type="OrthoDB" id="9782828at2"/>
<evidence type="ECO:0000256" key="2">
    <source>
        <dbReference type="ARBA" id="ARBA00005120"/>
    </source>
</evidence>
<evidence type="ECO:0000256" key="7">
    <source>
        <dbReference type="ARBA" id="ARBA00022915"/>
    </source>
</evidence>
<dbReference type="EMBL" id="AZFX01000094">
    <property type="protein sequence ID" value="KRM08070.1"/>
    <property type="molecule type" value="Genomic_DNA"/>
</dbReference>
<keyword evidence="17" id="KW-1185">Reference proteome</keyword>
<dbReference type="Gene3D" id="3.20.20.70">
    <property type="entry name" value="Aldolase class I"/>
    <property type="match status" value="1"/>
</dbReference>
<evidence type="ECO:0000256" key="11">
    <source>
        <dbReference type="ARBA" id="ARBA00047836"/>
    </source>
</evidence>
<dbReference type="UniPathway" id="UPA00034">
    <property type="reaction ID" value="UER00017"/>
</dbReference>
<feature type="binding site" evidence="12 15">
    <location>
        <position position="205"/>
    </location>
    <ligand>
        <name>pyruvate</name>
        <dbReference type="ChEBI" id="CHEBI:15361"/>
    </ligand>
</feature>
<dbReference type="Proteomes" id="UP000051315">
    <property type="component" value="Unassembled WGS sequence"/>
</dbReference>
<keyword evidence="7 12" id="KW-0220">Diaminopimelate biosynthesis</keyword>
<sequence length="290" mass="31582">MLENQRILTALITPFTDKNEIDYLALDALTDRLIQEHSDGFVIGATTGESPTLTHDEKIELFNHFTTYVGNRAVVVANVGNNNTAESVNLAREVSAIAGITAVLAVNPYYSKPSQAGMKAHFIAIAEASAVPVMLYNIPGRTVVRLDNETLIELAKHPNIQGVKQCTTVSDLQYLVEHTDPDFAVYTGEDTQTLAALRVGARGVISVASHVYGNEMHDMITAAEHGEDQLADEKMARLAPRMDAFFAFPSPAPVKMVLAARGEIRNNLRLPMIPLTKNEAAEVNTILEAE</sequence>
<organism evidence="16 17">
    <name type="scientific">Lapidilactobacillus concavus DSM 17758</name>
    <dbReference type="NCBI Taxonomy" id="1423735"/>
    <lineage>
        <taxon>Bacteria</taxon>
        <taxon>Bacillati</taxon>
        <taxon>Bacillota</taxon>
        <taxon>Bacilli</taxon>
        <taxon>Lactobacillales</taxon>
        <taxon>Lactobacillaceae</taxon>
        <taxon>Lapidilactobacillus</taxon>
    </lineage>
</organism>
<comment type="pathway">
    <text evidence="2 12">Amino-acid biosynthesis; L-lysine biosynthesis via DAP pathway; (S)-tetrahydrodipicolinate from L-aspartate: step 3/4.</text>
</comment>